<dbReference type="CDD" id="cd00371">
    <property type="entry name" value="HMA"/>
    <property type="match status" value="1"/>
</dbReference>
<keyword evidence="4" id="KW-1185">Reference proteome</keyword>
<dbReference type="InterPro" id="IPR036163">
    <property type="entry name" value="HMA_dom_sf"/>
</dbReference>
<comment type="caution">
    <text evidence="3">The sequence shown here is derived from an EMBL/GenBank/DDBJ whole genome shotgun (WGS) entry which is preliminary data.</text>
</comment>
<dbReference type="Gene3D" id="3.30.70.100">
    <property type="match status" value="1"/>
</dbReference>
<evidence type="ECO:0000313" key="3">
    <source>
        <dbReference type="EMBL" id="MFD2114241.1"/>
    </source>
</evidence>
<accession>A0ABW4YET9</accession>
<proteinExistence type="predicted"/>
<dbReference type="EMBL" id="JBHUHO010000002">
    <property type="protein sequence ID" value="MFD2114241.1"/>
    <property type="molecule type" value="Genomic_DNA"/>
</dbReference>
<sequence length="73" mass="8145">MKKVVFQLETLTCPSCINKIESVLSKVHGVTTVKVLFHSSKVRIQFEEQIVTADHLQATVMKLGYPILSSKVS</sequence>
<dbReference type="InterPro" id="IPR017969">
    <property type="entry name" value="Heavy-metal-associated_CS"/>
</dbReference>
<dbReference type="Proteomes" id="UP001597362">
    <property type="component" value="Unassembled WGS sequence"/>
</dbReference>
<protein>
    <submittedName>
        <fullName evidence="3">Heavy-metal-associated domain-containing protein</fullName>
    </submittedName>
</protein>
<keyword evidence="1" id="KW-0479">Metal-binding</keyword>
<dbReference type="PROSITE" id="PS01047">
    <property type="entry name" value="HMA_1"/>
    <property type="match status" value="1"/>
</dbReference>
<dbReference type="RefSeq" id="WP_377769214.1">
    <property type="nucleotide sequence ID" value="NZ_JBHUHO010000002.1"/>
</dbReference>
<dbReference type="SUPFAM" id="SSF55008">
    <property type="entry name" value="HMA, heavy metal-associated domain"/>
    <property type="match status" value="1"/>
</dbReference>
<dbReference type="Pfam" id="PF00403">
    <property type="entry name" value="HMA"/>
    <property type="match status" value="1"/>
</dbReference>
<name>A0ABW4YET9_9BACL</name>
<reference evidence="4" key="1">
    <citation type="journal article" date="2019" name="Int. J. Syst. Evol. Microbiol.">
        <title>The Global Catalogue of Microorganisms (GCM) 10K type strain sequencing project: providing services to taxonomists for standard genome sequencing and annotation.</title>
        <authorList>
            <consortium name="The Broad Institute Genomics Platform"/>
            <consortium name="The Broad Institute Genome Sequencing Center for Infectious Disease"/>
            <person name="Wu L."/>
            <person name="Ma J."/>
        </authorList>
    </citation>
    <scope>NUCLEOTIDE SEQUENCE [LARGE SCALE GENOMIC DNA]</scope>
    <source>
        <strain evidence="4">GH52</strain>
    </source>
</reference>
<gene>
    <name evidence="3" type="ORF">ACFSJH_00530</name>
</gene>
<feature type="domain" description="HMA" evidence="2">
    <location>
        <begin position="2"/>
        <end position="68"/>
    </location>
</feature>
<evidence type="ECO:0000259" key="2">
    <source>
        <dbReference type="PROSITE" id="PS50846"/>
    </source>
</evidence>
<organism evidence="3 4">
    <name type="scientific">Paenibacillus yanchengensis</name>
    <dbReference type="NCBI Taxonomy" id="2035833"/>
    <lineage>
        <taxon>Bacteria</taxon>
        <taxon>Bacillati</taxon>
        <taxon>Bacillota</taxon>
        <taxon>Bacilli</taxon>
        <taxon>Bacillales</taxon>
        <taxon>Paenibacillaceae</taxon>
        <taxon>Paenibacillus</taxon>
    </lineage>
</organism>
<evidence type="ECO:0000256" key="1">
    <source>
        <dbReference type="ARBA" id="ARBA00022723"/>
    </source>
</evidence>
<dbReference type="PROSITE" id="PS50846">
    <property type="entry name" value="HMA_2"/>
    <property type="match status" value="1"/>
</dbReference>
<evidence type="ECO:0000313" key="4">
    <source>
        <dbReference type="Proteomes" id="UP001597362"/>
    </source>
</evidence>
<dbReference type="InterPro" id="IPR006121">
    <property type="entry name" value="HMA_dom"/>
</dbReference>